<keyword evidence="3" id="KW-1185">Reference proteome</keyword>
<proteinExistence type="predicted"/>
<dbReference type="Gene3D" id="1.20.1280.50">
    <property type="match status" value="1"/>
</dbReference>
<evidence type="ECO:0000313" key="2">
    <source>
        <dbReference type="EMBL" id="KAL1218466.1"/>
    </source>
</evidence>
<dbReference type="EMBL" id="JBANAX010000211">
    <property type="protein sequence ID" value="KAL1218466.1"/>
    <property type="molecule type" value="Genomic_DNA"/>
</dbReference>
<organism evidence="2 3">
    <name type="scientific">Cardamine amara subsp. amara</name>
    <dbReference type="NCBI Taxonomy" id="228776"/>
    <lineage>
        <taxon>Eukaryota</taxon>
        <taxon>Viridiplantae</taxon>
        <taxon>Streptophyta</taxon>
        <taxon>Embryophyta</taxon>
        <taxon>Tracheophyta</taxon>
        <taxon>Spermatophyta</taxon>
        <taxon>Magnoliopsida</taxon>
        <taxon>eudicotyledons</taxon>
        <taxon>Gunneridae</taxon>
        <taxon>Pentapetalae</taxon>
        <taxon>rosids</taxon>
        <taxon>malvids</taxon>
        <taxon>Brassicales</taxon>
        <taxon>Brassicaceae</taxon>
        <taxon>Cardamineae</taxon>
        <taxon>Cardamine</taxon>
    </lineage>
</organism>
<sequence length="87" mass="9995">MSQGNQLNLELIPTDLIMEIFSRLLIKSIGRFRSVSKLWGSMLGSPEFTALFMTRSPSCPRLLFAVQGQDDEWHFYSAPQPENPYEK</sequence>
<accession>A0ABD1BMP3</accession>
<comment type="caution">
    <text evidence="2">The sequence shown here is derived from an EMBL/GenBank/DDBJ whole genome shotgun (WGS) entry which is preliminary data.</text>
</comment>
<name>A0ABD1BMP3_CARAN</name>
<evidence type="ECO:0000313" key="3">
    <source>
        <dbReference type="Proteomes" id="UP001558713"/>
    </source>
</evidence>
<dbReference type="SUPFAM" id="SSF81383">
    <property type="entry name" value="F-box domain"/>
    <property type="match status" value="1"/>
</dbReference>
<dbReference type="SMART" id="SM00256">
    <property type="entry name" value="FBOX"/>
    <property type="match status" value="1"/>
</dbReference>
<dbReference type="InterPro" id="IPR001810">
    <property type="entry name" value="F-box_dom"/>
</dbReference>
<protein>
    <submittedName>
        <fullName evidence="2">F-box protein</fullName>
    </submittedName>
</protein>
<reference evidence="2 3" key="1">
    <citation type="submission" date="2024-04" db="EMBL/GenBank/DDBJ databases">
        <title>Genome assembly C_amara_ONT_v2.</title>
        <authorList>
            <person name="Yant L."/>
            <person name="Moore C."/>
            <person name="Slenker M."/>
        </authorList>
    </citation>
    <scope>NUCLEOTIDE SEQUENCE [LARGE SCALE GENOMIC DNA]</scope>
    <source>
        <tissue evidence="2">Leaf</tissue>
    </source>
</reference>
<dbReference type="PANTHER" id="PTHR31111:SF130">
    <property type="entry name" value="F-BOX ASSOCIATED UBIQUITINATION EFFECTOR FAMILY PROTEIN"/>
    <property type="match status" value="1"/>
</dbReference>
<dbReference type="InterPro" id="IPR036047">
    <property type="entry name" value="F-box-like_dom_sf"/>
</dbReference>
<feature type="domain" description="F-box" evidence="1">
    <location>
        <begin position="6"/>
        <end position="55"/>
    </location>
</feature>
<dbReference type="Pfam" id="PF00646">
    <property type="entry name" value="F-box"/>
    <property type="match status" value="1"/>
</dbReference>
<gene>
    <name evidence="2" type="ORF">V5N11_001635</name>
</gene>
<dbReference type="PROSITE" id="PS50181">
    <property type="entry name" value="FBOX"/>
    <property type="match status" value="1"/>
</dbReference>
<evidence type="ECO:0000259" key="1">
    <source>
        <dbReference type="PROSITE" id="PS50181"/>
    </source>
</evidence>
<dbReference type="Proteomes" id="UP001558713">
    <property type="component" value="Unassembled WGS sequence"/>
</dbReference>
<dbReference type="AlphaFoldDB" id="A0ABD1BMP3"/>
<dbReference type="PANTHER" id="PTHR31111">
    <property type="entry name" value="BNAA05G37150D PROTEIN-RELATED"/>
    <property type="match status" value="1"/>
</dbReference>